<dbReference type="Gene3D" id="1.10.260.40">
    <property type="entry name" value="lambda repressor-like DNA-binding domains"/>
    <property type="match status" value="1"/>
</dbReference>
<feature type="domain" description="HTH cro/C1-type" evidence="1">
    <location>
        <begin position="6"/>
        <end position="61"/>
    </location>
</feature>
<dbReference type="SUPFAM" id="SSF47413">
    <property type="entry name" value="lambda repressor-like DNA-binding domains"/>
    <property type="match status" value="1"/>
</dbReference>
<protein>
    <recommendedName>
        <fullName evidence="1">HTH cro/C1-type domain-containing protein</fullName>
    </recommendedName>
</protein>
<gene>
    <name evidence="2" type="ORF">KTAU_33430</name>
</gene>
<proteinExistence type="predicted"/>
<accession>A0A5J4KDI7</accession>
<dbReference type="Proteomes" id="UP000334820">
    <property type="component" value="Unassembled WGS sequence"/>
</dbReference>
<keyword evidence="3" id="KW-1185">Reference proteome</keyword>
<reference evidence="2 3" key="1">
    <citation type="journal article" date="2019" name="Int. J. Syst. Evol. Microbiol.">
        <title>Thermogemmatispora aurantia sp. nov. and Thermogemmatispora argillosa sp. nov., within the class Ktedonobacteria, and emended description of the genus Thermogemmatispora.</title>
        <authorList>
            <person name="Zheng Y."/>
            <person name="Wang C.M."/>
            <person name="Sakai Y."/>
            <person name="Abe K."/>
            <person name="Yokota A."/>
            <person name="Yabe S."/>
        </authorList>
    </citation>
    <scope>NUCLEOTIDE SEQUENCE [LARGE SCALE GENOMIC DNA]</scope>
    <source>
        <strain evidence="2 3">A1-2</strain>
    </source>
</reference>
<evidence type="ECO:0000313" key="2">
    <source>
        <dbReference type="EMBL" id="GER84707.1"/>
    </source>
</evidence>
<dbReference type="RefSeq" id="WP_069804777.1">
    <property type="nucleotide sequence ID" value="NZ_BKZV01000005.1"/>
</dbReference>
<dbReference type="EMBL" id="BKZV01000005">
    <property type="protein sequence ID" value="GER84707.1"/>
    <property type="molecule type" value="Genomic_DNA"/>
</dbReference>
<evidence type="ECO:0000259" key="1">
    <source>
        <dbReference type="PROSITE" id="PS50943"/>
    </source>
</evidence>
<dbReference type="AlphaFoldDB" id="A0A5J4KDI7"/>
<comment type="caution">
    <text evidence="2">The sequence shown here is derived from an EMBL/GenBank/DDBJ whole genome shotgun (WGS) entry which is preliminary data.</text>
</comment>
<dbReference type="SMART" id="SM00530">
    <property type="entry name" value="HTH_XRE"/>
    <property type="match status" value="1"/>
</dbReference>
<organism evidence="2 3">
    <name type="scientific">Thermogemmatispora aurantia</name>
    <dbReference type="NCBI Taxonomy" id="2045279"/>
    <lineage>
        <taxon>Bacteria</taxon>
        <taxon>Bacillati</taxon>
        <taxon>Chloroflexota</taxon>
        <taxon>Ktedonobacteria</taxon>
        <taxon>Thermogemmatisporales</taxon>
        <taxon>Thermogemmatisporaceae</taxon>
        <taxon>Thermogemmatispora</taxon>
    </lineage>
</organism>
<dbReference type="PROSITE" id="PS50943">
    <property type="entry name" value="HTH_CROC1"/>
    <property type="match status" value="1"/>
</dbReference>
<dbReference type="InterPro" id="IPR001387">
    <property type="entry name" value="Cro/C1-type_HTH"/>
</dbReference>
<dbReference type="GO" id="GO:0003677">
    <property type="term" value="F:DNA binding"/>
    <property type="evidence" value="ECO:0007669"/>
    <property type="project" value="InterPro"/>
</dbReference>
<dbReference type="InterPro" id="IPR010982">
    <property type="entry name" value="Lambda_DNA-bd_dom_sf"/>
</dbReference>
<evidence type="ECO:0000313" key="3">
    <source>
        <dbReference type="Proteomes" id="UP000334820"/>
    </source>
</evidence>
<dbReference type="Pfam" id="PF01381">
    <property type="entry name" value="HTH_3"/>
    <property type="match status" value="1"/>
</dbReference>
<name>A0A5J4KDI7_9CHLR</name>
<sequence length="75" mass="8671">MYRLRVKEHLEALGKSQQWLALQARVPESLIRRMVKDPTYAPTYITLAKVAKALRVSVDALIEELPDEDEDHRPT</sequence>